<dbReference type="SUPFAM" id="SSF55073">
    <property type="entry name" value="Nucleotide cyclase"/>
    <property type="match status" value="1"/>
</dbReference>
<evidence type="ECO:0000313" key="11">
    <source>
        <dbReference type="EMBL" id="MBC3900672.1"/>
    </source>
</evidence>
<dbReference type="Pfam" id="PF00909">
    <property type="entry name" value="Ammonium_transp"/>
    <property type="match status" value="1"/>
</dbReference>
<accession>A0ABR6YZL5</accession>
<reference evidence="11 12" key="1">
    <citation type="journal article" date="2020" name="mSystems">
        <title>Defining Genomic and Predicted Metabolic Features of the Acetobacterium Genus.</title>
        <authorList>
            <person name="Ross D.E."/>
            <person name="Marshall C.W."/>
            <person name="Gulliver D."/>
            <person name="May H.D."/>
            <person name="Norman R.S."/>
        </authorList>
    </citation>
    <scope>NUCLEOTIDE SEQUENCE [LARGE SCALE GENOMIC DNA]</scope>
    <source>
        <strain evidence="11 12">DSM 4132</strain>
    </source>
</reference>
<feature type="transmembrane region" description="Helical" evidence="8">
    <location>
        <begin position="160"/>
        <end position="181"/>
    </location>
</feature>
<organism evidence="11 12">
    <name type="scientific">Acetobacterium malicum</name>
    <dbReference type="NCBI Taxonomy" id="52692"/>
    <lineage>
        <taxon>Bacteria</taxon>
        <taxon>Bacillati</taxon>
        <taxon>Bacillota</taxon>
        <taxon>Clostridia</taxon>
        <taxon>Eubacteriales</taxon>
        <taxon>Eubacteriaceae</taxon>
        <taxon>Acetobacterium</taxon>
    </lineage>
</organism>
<feature type="transmembrane region" description="Helical" evidence="8">
    <location>
        <begin position="234"/>
        <end position="254"/>
    </location>
</feature>
<dbReference type="Gene3D" id="1.10.3430.10">
    <property type="entry name" value="Ammonium transporter AmtB like domains"/>
    <property type="match status" value="1"/>
</dbReference>
<dbReference type="CDD" id="cd01949">
    <property type="entry name" value="GGDEF"/>
    <property type="match status" value="1"/>
</dbReference>
<dbReference type="PANTHER" id="PTHR11730">
    <property type="entry name" value="AMMONIUM TRANSPORTER"/>
    <property type="match status" value="1"/>
</dbReference>
<dbReference type="InterPro" id="IPR029787">
    <property type="entry name" value="Nucleotide_cyclase"/>
</dbReference>
<evidence type="ECO:0000256" key="1">
    <source>
        <dbReference type="ARBA" id="ARBA00004141"/>
    </source>
</evidence>
<dbReference type="SMART" id="SM00267">
    <property type="entry name" value="GGDEF"/>
    <property type="match status" value="1"/>
</dbReference>
<keyword evidence="6 8" id="KW-0472">Membrane</keyword>
<feature type="transmembrane region" description="Helical" evidence="8">
    <location>
        <begin position="119"/>
        <end position="140"/>
    </location>
</feature>
<evidence type="ECO:0000256" key="5">
    <source>
        <dbReference type="ARBA" id="ARBA00022989"/>
    </source>
</evidence>
<evidence type="ECO:0000313" key="12">
    <source>
        <dbReference type="Proteomes" id="UP000622405"/>
    </source>
</evidence>
<dbReference type="InterPro" id="IPR003660">
    <property type="entry name" value="HAMP_dom"/>
</dbReference>
<dbReference type="NCBIfam" id="TIGR00254">
    <property type="entry name" value="GGDEF"/>
    <property type="match status" value="1"/>
</dbReference>
<evidence type="ECO:0000256" key="6">
    <source>
        <dbReference type="ARBA" id="ARBA00023136"/>
    </source>
</evidence>
<dbReference type="InterPro" id="IPR018047">
    <property type="entry name" value="Ammonium_transpt_CS"/>
</dbReference>
<dbReference type="InterPro" id="IPR001905">
    <property type="entry name" value="Ammonium_transpt"/>
</dbReference>
<gene>
    <name evidence="11" type="primary">amt</name>
    <name evidence="11" type="ORF">GH811_13705</name>
</gene>
<evidence type="ECO:0000259" key="10">
    <source>
        <dbReference type="PROSITE" id="PS50887"/>
    </source>
</evidence>
<dbReference type="InterPro" id="IPR043128">
    <property type="entry name" value="Rev_trsase/Diguanyl_cyclase"/>
</dbReference>
<protein>
    <recommendedName>
        <fullName evidence="8">Ammonium transporter</fullName>
    </recommendedName>
</protein>
<name>A0ABR6YZL5_9FIRM</name>
<feature type="transmembrane region" description="Helical" evidence="8">
    <location>
        <begin position="358"/>
        <end position="379"/>
    </location>
</feature>
<keyword evidence="12" id="KW-1185">Reference proteome</keyword>
<feature type="transmembrane region" description="Helical" evidence="8">
    <location>
        <begin position="6"/>
        <end position="29"/>
    </location>
</feature>
<keyword evidence="7 8" id="KW-0924">Ammonia transport</keyword>
<proteinExistence type="inferred from homology"/>
<dbReference type="PANTHER" id="PTHR11730:SF6">
    <property type="entry name" value="AMMONIUM TRANSPORTER"/>
    <property type="match status" value="1"/>
</dbReference>
<evidence type="ECO:0000259" key="9">
    <source>
        <dbReference type="PROSITE" id="PS50885"/>
    </source>
</evidence>
<evidence type="ECO:0000256" key="8">
    <source>
        <dbReference type="RuleBase" id="RU362002"/>
    </source>
</evidence>
<dbReference type="InterPro" id="IPR029020">
    <property type="entry name" value="Ammonium/urea_transptr"/>
</dbReference>
<feature type="transmembrane region" description="Helical" evidence="8">
    <location>
        <begin position="50"/>
        <end position="70"/>
    </location>
</feature>
<comment type="subcellular location">
    <subcellularLocation>
        <location evidence="8">Cell membrane</location>
        <topology evidence="8">Multi-pass membrane protein</topology>
    </subcellularLocation>
    <subcellularLocation>
        <location evidence="1">Membrane</location>
        <topology evidence="1">Multi-pass membrane protein</topology>
    </subcellularLocation>
</comment>
<feature type="domain" description="GGDEF" evidence="10">
    <location>
        <begin position="499"/>
        <end position="626"/>
    </location>
</feature>
<keyword evidence="5 8" id="KW-1133">Transmembrane helix</keyword>
<dbReference type="PROSITE" id="PS50887">
    <property type="entry name" value="GGDEF"/>
    <property type="match status" value="1"/>
</dbReference>
<feature type="domain" description="HAMP" evidence="9">
    <location>
        <begin position="427"/>
        <end position="456"/>
    </location>
</feature>
<dbReference type="Proteomes" id="UP000622405">
    <property type="component" value="Unassembled WGS sequence"/>
</dbReference>
<feature type="transmembrane region" description="Helical" evidence="8">
    <location>
        <begin position="316"/>
        <end position="338"/>
    </location>
</feature>
<comment type="similarity">
    <text evidence="2 8">Belongs to the ammonia transporter channel (TC 1.A.11.2) family.</text>
</comment>
<dbReference type="NCBIfam" id="TIGR00836">
    <property type="entry name" value="amt"/>
    <property type="match status" value="1"/>
</dbReference>
<feature type="transmembrane region" description="Helical" evidence="8">
    <location>
        <begin position="292"/>
        <end position="309"/>
    </location>
</feature>
<comment type="caution">
    <text evidence="11">The sequence shown here is derived from an EMBL/GenBank/DDBJ whole genome shotgun (WGS) entry which is preliminary data.</text>
</comment>
<dbReference type="Gene3D" id="3.30.70.270">
    <property type="match status" value="1"/>
</dbReference>
<dbReference type="SUPFAM" id="SSF111352">
    <property type="entry name" value="Ammonium transporter"/>
    <property type="match status" value="1"/>
</dbReference>
<evidence type="ECO:0000256" key="2">
    <source>
        <dbReference type="ARBA" id="ARBA00005887"/>
    </source>
</evidence>
<feature type="transmembrane region" description="Helical" evidence="8">
    <location>
        <begin position="202"/>
        <end position="222"/>
    </location>
</feature>
<feature type="transmembrane region" description="Helical" evidence="8">
    <location>
        <begin position="90"/>
        <end position="112"/>
    </location>
</feature>
<dbReference type="EMBL" id="WJBE01000014">
    <property type="protein sequence ID" value="MBC3900672.1"/>
    <property type="molecule type" value="Genomic_DNA"/>
</dbReference>
<feature type="transmembrane region" description="Helical" evidence="8">
    <location>
        <begin position="266"/>
        <end position="286"/>
    </location>
</feature>
<dbReference type="InterPro" id="IPR024041">
    <property type="entry name" value="NH4_transpt_AmtB-like_dom"/>
</dbReference>
<keyword evidence="4 8" id="KW-0812">Transmembrane</keyword>
<sequence>MWMKDIADYLWVVISAMIVFLMQPGFMALETGLTRAKNSINVAIKNMSDFILSVAAFWFVGFGLMFGESFHGIVGSSDYFVNFEQDDWKAAFFLFQVVFAGTAATIDSGAVAERAKFSTYLLMSFITSAFIYPIFGHWAWGGYFYADNAGWLQQLGFLDFAGSTVVHSIGAWVGLSGVIIIGPRLGRFGKDGKANKIRGHNLVFAYFGVFILFFAWFGFNAGSTLAATTKIADIIANTLISASFGGLTGLFVSWKFSKNQLPEPESIINGILGGLVGITAGCYYVSEVGALVIGIVSGLVVYFGTLLLEKLKLDDVVGAIPVHGFAGVWGTIATGIFIQESYLLEFGMTRSNQIMIQILGVTAAFVWSFGVSFILMTIINKFFPMRVSSSYEEIGLNIAEHGASTSIFELSNSVRNIIEHKNFKNAEKIEVEFGTEIGELTDYFNSMVNDLKEKEEMAEEALQSLHHMAVTDGLTQILNRKNVTDALEKEINIAINYEKKLSILLFDIDFFKKVNDQFGHLAGDQVLVDIVKNVSNTIRKTDYFGRYGGEEFLVIMPKTDLETAYIFANMIREKIEKMIWDFSKGYTITVSGGVVENAGEDLNKMISRADSLLYCAKEKGRNKIVK</sequence>
<evidence type="ECO:0000256" key="4">
    <source>
        <dbReference type="ARBA" id="ARBA00022692"/>
    </source>
</evidence>
<dbReference type="InterPro" id="IPR000160">
    <property type="entry name" value="GGDEF_dom"/>
</dbReference>
<evidence type="ECO:0000256" key="3">
    <source>
        <dbReference type="ARBA" id="ARBA00022448"/>
    </source>
</evidence>
<dbReference type="PROSITE" id="PS50885">
    <property type="entry name" value="HAMP"/>
    <property type="match status" value="1"/>
</dbReference>
<dbReference type="Pfam" id="PF00990">
    <property type="entry name" value="GGDEF"/>
    <property type="match status" value="1"/>
</dbReference>
<keyword evidence="3 8" id="KW-0813">Transport</keyword>
<evidence type="ECO:0000256" key="7">
    <source>
        <dbReference type="ARBA" id="ARBA00023177"/>
    </source>
</evidence>
<dbReference type="PROSITE" id="PS01219">
    <property type="entry name" value="AMMONIUM_TRANSP"/>
    <property type="match status" value="1"/>
</dbReference>